<evidence type="ECO:0000313" key="7">
    <source>
        <dbReference type="EMBL" id="EAL67456.1"/>
    </source>
</evidence>
<dbReference type="Proteomes" id="UP000002195">
    <property type="component" value="Unassembled WGS sequence"/>
</dbReference>
<sequence length="759" mass="88757">MATLLKKKPSKDDLLDQVNIEFNDYDNQSSSVSSSSVNTSLTSSPILSSSNSNNHTNNNNIGIISGNFKLEQKNFIVDLFIMIFGVDIRSCAALRMGLALLIILDLYVRALYLRDHYSDFGVLPSNVVLDSNSYYWSLYFLNPTVWFAKLLFIVNALFACSMFVGFKSRISSVACWIFMTSLHTRNPYVLNGGDDFFRLFLFWAMFLPLGAKFSIDSLVNLDYTNKKSNCLSPKSVTYSPIVNNSLSNNNIVTNRIDSFINRYIPTTDSDGKYVLSIGSIGIQLQFCLVYILTAALKTDPEWWAENSAVWYALHLDQFATPLGIWLRQFIGLGQFLTWFTIRYEWIGVFLFFIPWRKFHGPIRTIGVIGFWCMHFGFGSCLELGFFMYIPGICSLIFLPSWFWDKLFNYFYSNSLSAHRTTAQIWINSNTNDSIYKWLSIFKQFFLLHSTPILISQPPQINNNNNNNNYQNQQNNDDEEEDFINNIGINNNNNIYNDFKEKNYWFAIESSITGERVFGYDAFLTLISLSPTPIQYLNFWIFNRKYFKEFYSWLVSRSWFLNSKENPMFKATNFIYPKKAIVSTRKWYIELFCLIMLVFIINWNCAGYFSYDVSASYKWIGPAFKVEQYWSMFSPHPSKDNGWLVHPAVLVDGTEIDVSTKREITYDRPRLISSTFPTQRWRKYLMNLQGLNHRDKRLYYGRYICREWNWYGTIPPQKHIKAFKLIFMYEDSPQFPYPINNRTIKPQEPPTPIELWSHVC</sequence>
<dbReference type="HOGENOM" id="CLU_022162_0_0_1"/>
<keyword evidence="4 5" id="KW-0472">Membrane</keyword>
<dbReference type="InterPro" id="IPR052964">
    <property type="entry name" value="Sporulation_signal_mat"/>
</dbReference>
<feature type="transmembrane region" description="Helical" evidence="5">
    <location>
        <begin position="146"/>
        <end position="166"/>
    </location>
</feature>
<evidence type="ECO:0000256" key="1">
    <source>
        <dbReference type="ARBA" id="ARBA00004127"/>
    </source>
</evidence>
<evidence type="ECO:0000313" key="8">
    <source>
        <dbReference type="Proteomes" id="UP000002195"/>
    </source>
</evidence>
<dbReference type="OMA" id="NMQWRTY"/>
<dbReference type="GO" id="GO:0012505">
    <property type="term" value="C:endomembrane system"/>
    <property type="evidence" value="ECO:0007669"/>
    <property type="project" value="UniProtKB-SubCell"/>
</dbReference>
<dbReference type="GeneID" id="8622320"/>
<feature type="transmembrane region" description="Helical" evidence="5">
    <location>
        <begin position="586"/>
        <end position="610"/>
    </location>
</feature>
<evidence type="ECO:0000256" key="4">
    <source>
        <dbReference type="ARBA" id="ARBA00023136"/>
    </source>
</evidence>
<dbReference type="KEGG" id="ddi:DDB_G0279969"/>
<proteinExistence type="predicted"/>
<protein>
    <recommendedName>
        <fullName evidence="6">HTTM-like domain-containing protein</fullName>
    </recommendedName>
</protein>
<keyword evidence="2 5" id="KW-0812">Transmembrane</keyword>
<gene>
    <name evidence="7" type="ORF">DDB_G0279969</name>
</gene>
<keyword evidence="3 5" id="KW-1133">Transmembrane helix</keyword>
<name>Q54W15_DICDI</name>
<evidence type="ECO:0000256" key="5">
    <source>
        <dbReference type="SAM" id="Phobius"/>
    </source>
</evidence>
<dbReference type="PhylomeDB" id="Q54W15"/>
<dbReference type="InParanoid" id="Q54W15"/>
<feature type="domain" description="HTTM-like" evidence="6">
    <location>
        <begin position="83"/>
        <end position="402"/>
    </location>
</feature>
<dbReference type="PANTHER" id="PTHR39535:SF1">
    <property type="entry name" value="HTTM DOMAIN-CONTAINING PROTEIN"/>
    <property type="match status" value="1"/>
</dbReference>
<dbReference type="eggNOG" id="ENOG502S72F">
    <property type="taxonomic scope" value="Eukaryota"/>
</dbReference>
<dbReference type="dictyBase" id="DDB_G0279969"/>
<feature type="transmembrane region" description="Helical" evidence="5">
    <location>
        <begin position="383"/>
        <end position="403"/>
    </location>
</feature>
<dbReference type="PaxDb" id="44689-DDB0205899"/>
<feature type="transmembrane region" description="Helical" evidence="5">
    <location>
        <begin position="360"/>
        <end position="377"/>
    </location>
</feature>
<evidence type="ECO:0000256" key="2">
    <source>
        <dbReference type="ARBA" id="ARBA00022692"/>
    </source>
</evidence>
<comment type="caution">
    <text evidence="7">The sequence shown here is derived from an EMBL/GenBank/DDBJ whole genome shotgun (WGS) entry which is preliminary data.</text>
</comment>
<accession>Q54W15</accession>
<evidence type="ECO:0000256" key="3">
    <source>
        <dbReference type="ARBA" id="ARBA00022989"/>
    </source>
</evidence>
<organism evidence="7 8">
    <name type="scientific">Dictyostelium discoideum</name>
    <name type="common">Social amoeba</name>
    <dbReference type="NCBI Taxonomy" id="44689"/>
    <lineage>
        <taxon>Eukaryota</taxon>
        <taxon>Amoebozoa</taxon>
        <taxon>Evosea</taxon>
        <taxon>Eumycetozoa</taxon>
        <taxon>Dictyostelia</taxon>
        <taxon>Dictyosteliales</taxon>
        <taxon>Dictyosteliaceae</taxon>
        <taxon>Dictyostelium</taxon>
    </lineage>
</organism>
<dbReference type="SMART" id="SM00752">
    <property type="entry name" value="HTTM"/>
    <property type="match status" value="1"/>
</dbReference>
<keyword evidence="8" id="KW-1185">Reference proteome</keyword>
<evidence type="ECO:0000259" key="6">
    <source>
        <dbReference type="SMART" id="SM00752"/>
    </source>
</evidence>
<dbReference type="PANTHER" id="PTHR39535">
    <property type="entry name" value="SPORULATION-DELAYING PROTEIN SDPB"/>
    <property type="match status" value="1"/>
</dbReference>
<dbReference type="EMBL" id="AAFI02000035">
    <property type="protein sequence ID" value="EAL67456.1"/>
    <property type="molecule type" value="Genomic_DNA"/>
</dbReference>
<dbReference type="AlphaFoldDB" id="Q54W15"/>
<feature type="transmembrane region" description="Helical" evidence="5">
    <location>
        <begin position="332"/>
        <end position="353"/>
    </location>
</feature>
<dbReference type="InterPro" id="IPR011020">
    <property type="entry name" value="HTTM-like"/>
</dbReference>
<comment type="subcellular location">
    <subcellularLocation>
        <location evidence="1">Endomembrane system</location>
        <topology evidence="1">Multi-pass membrane protein</topology>
    </subcellularLocation>
</comment>
<reference evidence="7 8" key="1">
    <citation type="journal article" date="2005" name="Nature">
        <title>The genome of the social amoeba Dictyostelium discoideum.</title>
        <authorList>
            <consortium name="The Dictyostelium discoideum Sequencing Consortium"/>
            <person name="Eichinger L."/>
            <person name="Pachebat J.A."/>
            <person name="Glockner G."/>
            <person name="Rajandream M.A."/>
            <person name="Sucgang R."/>
            <person name="Berriman M."/>
            <person name="Song J."/>
            <person name="Olsen R."/>
            <person name="Szafranski K."/>
            <person name="Xu Q."/>
            <person name="Tunggal B."/>
            <person name="Kummerfeld S."/>
            <person name="Madera M."/>
            <person name="Konfortov B.A."/>
            <person name="Rivero F."/>
            <person name="Bankier A.T."/>
            <person name="Lehmann R."/>
            <person name="Hamlin N."/>
            <person name="Davies R."/>
            <person name="Gaudet P."/>
            <person name="Fey P."/>
            <person name="Pilcher K."/>
            <person name="Chen G."/>
            <person name="Saunders D."/>
            <person name="Sodergren E."/>
            <person name="Davis P."/>
            <person name="Kerhornou A."/>
            <person name="Nie X."/>
            <person name="Hall N."/>
            <person name="Anjard C."/>
            <person name="Hemphill L."/>
            <person name="Bason N."/>
            <person name="Farbrother P."/>
            <person name="Desany B."/>
            <person name="Just E."/>
            <person name="Morio T."/>
            <person name="Rost R."/>
            <person name="Churcher C."/>
            <person name="Cooper J."/>
            <person name="Haydock S."/>
            <person name="van Driessche N."/>
            <person name="Cronin A."/>
            <person name="Goodhead I."/>
            <person name="Muzny D."/>
            <person name="Mourier T."/>
            <person name="Pain A."/>
            <person name="Lu M."/>
            <person name="Harper D."/>
            <person name="Lindsay R."/>
            <person name="Hauser H."/>
            <person name="James K."/>
            <person name="Quiles M."/>
            <person name="Madan Babu M."/>
            <person name="Saito T."/>
            <person name="Buchrieser C."/>
            <person name="Wardroper A."/>
            <person name="Felder M."/>
            <person name="Thangavelu M."/>
            <person name="Johnson D."/>
            <person name="Knights A."/>
            <person name="Loulseged H."/>
            <person name="Mungall K."/>
            <person name="Oliver K."/>
            <person name="Price C."/>
            <person name="Quail M.A."/>
            <person name="Urushihara H."/>
            <person name="Hernandez J."/>
            <person name="Rabbinowitsch E."/>
            <person name="Steffen D."/>
            <person name="Sanders M."/>
            <person name="Ma J."/>
            <person name="Kohara Y."/>
            <person name="Sharp S."/>
            <person name="Simmonds M."/>
            <person name="Spiegler S."/>
            <person name="Tivey A."/>
            <person name="Sugano S."/>
            <person name="White B."/>
            <person name="Walker D."/>
            <person name="Woodward J."/>
            <person name="Winckler T."/>
            <person name="Tanaka Y."/>
            <person name="Shaulsky G."/>
            <person name="Schleicher M."/>
            <person name="Weinstock G."/>
            <person name="Rosenthal A."/>
            <person name="Cox E.C."/>
            <person name="Chisholm R.L."/>
            <person name="Gibbs R."/>
            <person name="Loomis W.F."/>
            <person name="Platzer M."/>
            <person name="Kay R.R."/>
            <person name="Williams J."/>
            <person name="Dear P.H."/>
            <person name="Noegel A.A."/>
            <person name="Barrell B."/>
            <person name="Kuspa A."/>
        </authorList>
    </citation>
    <scope>NUCLEOTIDE SEQUENCE [LARGE SCALE GENOMIC DNA]</scope>
    <source>
        <strain evidence="7 8">AX4</strain>
    </source>
</reference>
<dbReference type="RefSeq" id="XP_641435.1">
    <property type="nucleotide sequence ID" value="XM_636343.1"/>
</dbReference>
<feature type="transmembrane region" description="Helical" evidence="5">
    <location>
        <begin position="92"/>
        <end position="112"/>
    </location>
</feature>
<feature type="transmembrane region" description="Helical" evidence="5">
    <location>
        <begin position="273"/>
        <end position="296"/>
    </location>
</feature>
<dbReference type="VEuPathDB" id="AmoebaDB:DDB_G0279969"/>